<dbReference type="Proteomes" id="UP000772434">
    <property type="component" value="Unassembled WGS sequence"/>
</dbReference>
<feature type="transmembrane region" description="Helical" evidence="1">
    <location>
        <begin position="65"/>
        <end position="81"/>
    </location>
</feature>
<name>A0A9P5QBP8_9AGAR</name>
<keyword evidence="1" id="KW-1133">Transmembrane helix</keyword>
<keyword evidence="1" id="KW-0812">Transmembrane</keyword>
<gene>
    <name evidence="2" type="ORF">BDP27DRAFT_347414</name>
</gene>
<organism evidence="2 3">
    <name type="scientific">Rhodocollybia butyracea</name>
    <dbReference type="NCBI Taxonomy" id="206335"/>
    <lineage>
        <taxon>Eukaryota</taxon>
        <taxon>Fungi</taxon>
        <taxon>Dikarya</taxon>
        <taxon>Basidiomycota</taxon>
        <taxon>Agaricomycotina</taxon>
        <taxon>Agaricomycetes</taxon>
        <taxon>Agaricomycetidae</taxon>
        <taxon>Agaricales</taxon>
        <taxon>Marasmiineae</taxon>
        <taxon>Omphalotaceae</taxon>
        <taxon>Rhodocollybia</taxon>
    </lineage>
</organism>
<comment type="caution">
    <text evidence="2">The sequence shown here is derived from an EMBL/GenBank/DDBJ whole genome shotgun (WGS) entry which is preliminary data.</text>
</comment>
<dbReference type="AlphaFoldDB" id="A0A9P5QBP8"/>
<sequence length="163" mass="18839">MSQSLHLNISFSSSFWNVEGCLKSFVSVSMNLLLLRRKLLLLFPGDYFSFLLEFHLNFVFARLTFSLHNLASIAFISVVLIRRHCVIKITFTDCQCILFPYDDPFAPFPPFASTVCLSSPASCFEFLLSIRLFTCHLGYNHFYFLHYYGLTYFATHAILCLEV</sequence>
<keyword evidence="1" id="KW-0472">Membrane</keyword>
<evidence type="ECO:0000256" key="1">
    <source>
        <dbReference type="SAM" id="Phobius"/>
    </source>
</evidence>
<reference evidence="2" key="1">
    <citation type="submission" date="2020-11" db="EMBL/GenBank/DDBJ databases">
        <authorList>
            <consortium name="DOE Joint Genome Institute"/>
            <person name="Ahrendt S."/>
            <person name="Riley R."/>
            <person name="Andreopoulos W."/>
            <person name="Labutti K."/>
            <person name="Pangilinan J."/>
            <person name="Ruiz-Duenas F.J."/>
            <person name="Barrasa J.M."/>
            <person name="Sanchez-Garcia M."/>
            <person name="Camarero S."/>
            <person name="Miyauchi S."/>
            <person name="Serrano A."/>
            <person name="Linde D."/>
            <person name="Babiker R."/>
            <person name="Drula E."/>
            <person name="Ayuso-Fernandez I."/>
            <person name="Pacheco R."/>
            <person name="Padilla G."/>
            <person name="Ferreira P."/>
            <person name="Barriuso J."/>
            <person name="Kellner H."/>
            <person name="Castanera R."/>
            <person name="Alfaro M."/>
            <person name="Ramirez L."/>
            <person name="Pisabarro A.G."/>
            <person name="Kuo A."/>
            <person name="Tritt A."/>
            <person name="Lipzen A."/>
            <person name="He G."/>
            <person name="Yan M."/>
            <person name="Ng V."/>
            <person name="Cullen D."/>
            <person name="Martin F."/>
            <person name="Rosso M.-N."/>
            <person name="Henrissat B."/>
            <person name="Hibbett D."/>
            <person name="Martinez A.T."/>
            <person name="Grigoriev I.V."/>
        </authorList>
    </citation>
    <scope>NUCLEOTIDE SEQUENCE</scope>
    <source>
        <strain evidence="2">AH 40177</strain>
    </source>
</reference>
<proteinExistence type="predicted"/>
<dbReference type="EMBL" id="JADNRY010000002">
    <property type="protein sequence ID" value="KAF9078162.1"/>
    <property type="molecule type" value="Genomic_DNA"/>
</dbReference>
<accession>A0A9P5QBP8</accession>
<evidence type="ECO:0000313" key="3">
    <source>
        <dbReference type="Proteomes" id="UP000772434"/>
    </source>
</evidence>
<keyword evidence="3" id="KW-1185">Reference proteome</keyword>
<evidence type="ECO:0000313" key="2">
    <source>
        <dbReference type="EMBL" id="KAF9078162.1"/>
    </source>
</evidence>
<protein>
    <submittedName>
        <fullName evidence="2">Uncharacterized protein</fullName>
    </submittedName>
</protein>